<dbReference type="EMBL" id="JAAXKY010000013">
    <property type="protein sequence ID" value="NMH76790.1"/>
    <property type="molecule type" value="Genomic_DNA"/>
</dbReference>
<name>A0ABX1RCE5_9PSEU</name>
<keyword evidence="2" id="KW-1185">Reference proteome</keyword>
<dbReference type="Proteomes" id="UP001296706">
    <property type="component" value="Unassembled WGS sequence"/>
</dbReference>
<sequence>MLWNDIEWPDFGKHSGPLVHGSRPLDRVVADPADTPWVRWTRTGTGIWAVVDAPGDGAVTLPGRADHLDLASAALADGTPVPASADGGGVTVELPVRAAEMPTAVGCAAP</sequence>
<reference evidence="1 2" key="1">
    <citation type="submission" date="2020-04" db="EMBL/GenBank/DDBJ databases">
        <authorList>
            <person name="Klaysubun C."/>
            <person name="Duangmal K."/>
            <person name="Lipun K."/>
        </authorList>
    </citation>
    <scope>NUCLEOTIDE SEQUENCE [LARGE SCALE GENOMIC DNA]</scope>
    <source>
        <strain evidence="1 2">JCM 11839</strain>
    </source>
</reference>
<protein>
    <submittedName>
        <fullName evidence="1">Uncharacterized protein</fullName>
    </submittedName>
</protein>
<organism evidence="1 2">
    <name type="scientific">Pseudonocardia xinjiangensis</name>
    <dbReference type="NCBI Taxonomy" id="75289"/>
    <lineage>
        <taxon>Bacteria</taxon>
        <taxon>Bacillati</taxon>
        <taxon>Actinomycetota</taxon>
        <taxon>Actinomycetes</taxon>
        <taxon>Pseudonocardiales</taxon>
        <taxon>Pseudonocardiaceae</taxon>
        <taxon>Pseudonocardia</taxon>
    </lineage>
</organism>
<accession>A0ABX1RCE5</accession>
<evidence type="ECO:0000313" key="1">
    <source>
        <dbReference type="EMBL" id="NMH76790.1"/>
    </source>
</evidence>
<dbReference type="RefSeq" id="WP_169394860.1">
    <property type="nucleotide sequence ID" value="NZ_BAAAJH010000025.1"/>
</dbReference>
<evidence type="ECO:0000313" key="2">
    <source>
        <dbReference type="Proteomes" id="UP001296706"/>
    </source>
</evidence>
<comment type="caution">
    <text evidence="1">The sequence shown here is derived from an EMBL/GenBank/DDBJ whole genome shotgun (WGS) entry which is preliminary data.</text>
</comment>
<gene>
    <name evidence="1" type="ORF">HF577_06710</name>
</gene>
<proteinExistence type="predicted"/>